<reference evidence="2" key="1">
    <citation type="submission" date="2022-05" db="EMBL/GenBank/DDBJ databases">
        <title>The Musa troglodytarum L. genome provides insights into the mechanism of non-climacteric behaviour and enrichment of carotenoids.</title>
        <authorList>
            <person name="Wang J."/>
        </authorList>
    </citation>
    <scope>NUCLEOTIDE SEQUENCE</scope>
    <source>
        <tissue evidence="2">Leaf</tissue>
    </source>
</reference>
<name>A0A9E7FQD8_9LILI</name>
<sequence length="916" mass="99942">MSRAAVFVFDFVPSPSLSTDGMIPLSSFRFARRSSHVLLRLRYYSLSSPGNAIDLVSSGGLAMVNCWDFLKWLGTDASTSVITLLDDPADLVRLSAVSWSLRRFVIENKFCKSLCSRFCPDTLNFPLVAEVSNTSKIAEVGSSSALEWESLEREHSAYALLCHLIVSPEGKRDCIHRAVCASSTDNYPDESIENTLEPSDLIDRRPSYWSSGGQYDPGVLESLTYRLTANLCVVREIKIRPFKAFFQRGHPIYSAKFVRFRMDHSRLRQGTDDYEEPQLTSDDYYKWTYVSPEFPMEQENVLQSFKLPHPVICVGGMLQIELMGRVQKQAVDGLYYICGFFDCPPLVAVPISDRRRCLLSMADESEPTKEADSAAQLLSLARQLVPAALDKARAATGFPGRWKSIISKLERVSPCLSDLSSLPCFAKNELCKELLQSVTKTVAEAIGLAGRCCSAEPLCSGKLRMQSDLDALSGELDLLLNDCELLVKTGVLGDAAAAMSPTVTNSPTQDCVRELLARLQIGHAEAKHRAVDGLLEAMREDEKSVLAALGRSNICALIRLLSANSMKTRETAATVICLLAESWSCEKLLVSEGVLPPLIRLAESGSLVCREKAVVSLQRLSMAADTARSMVGHGGVPVLIEICQIGDSICQAAAAGTLRNLSAVPDVRQTLAEEGIIRVMIDLLNCGMVLGSKEYAAECLQNLTAINDDLRRSVVSEGGPLSLLAYMDGPLPQEPAVRALRNLIGSVAVDGLMSLGVLPRLVHVLKDGSLGARQAAAGIICRMSSSSETKKAIGELGCVPLLARMLDAKANTAREVAAQAIAGLMSHPQNKRELKKEEESVANLVRLLDPNPQNTAKKYAVACLLSLSSSKRCKKQMISYGAVGFLKKLCESDIAGAKKLLERLERRKLRGLFIRK</sequence>
<dbReference type="Pfam" id="PF23005">
    <property type="entry name" value="DUF7032"/>
    <property type="match status" value="1"/>
</dbReference>
<dbReference type="SUPFAM" id="SSF81383">
    <property type="entry name" value="F-box domain"/>
    <property type="match status" value="1"/>
</dbReference>
<dbReference type="PANTHER" id="PTHR46043:SF9">
    <property type="entry name" value="ARM REPEAT SUPERFAMILY PROTEIN"/>
    <property type="match status" value="1"/>
</dbReference>
<protein>
    <submittedName>
        <fullName evidence="2">Armadillo beta-catenin-like repeat family protein</fullName>
    </submittedName>
</protein>
<dbReference type="Gene3D" id="1.25.10.10">
    <property type="entry name" value="Leucine-rich Repeat Variant"/>
    <property type="match status" value="1"/>
</dbReference>
<dbReference type="SMART" id="SM00185">
    <property type="entry name" value="ARM"/>
    <property type="match status" value="8"/>
</dbReference>
<dbReference type="SUPFAM" id="SSF48371">
    <property type="entry name" value="ARM repeat"/>
    <property type="match status" value="1"/>
</dbReference>
<evidence type="ECO:0000259" key="1">
    <source>
        <dbReference type="Pfam" id="PF23005"/>
    </source>
</evidence>
<dbReference type="PANTHER" id="PTHR46043">
    <property type="entry name" value="ARM REPEAT SUPERFAMILY PROTEIN"/>
    <property type="match status" value="1"/>
</dbReference>
<dbReference type="InterPro" id="IPR000225">
    <property type="entry name" value="Armadillo"/>
</dbReference>
<dbReference type="Pfam" id="PF00514">
    <property type="entry name" value="Arm"/>
    <property type="match status" value="1"/>
</dbReference>
<feature type="domain" description="DUF7032" evidence="1">
    <location>
        <begin position="381"/>
        <end position="491"/>
    </location>
</feature>
<dbReference type="OrthoDB" id="409644at2759"/>
<dbReference type="InterPro" id="IPR016024">
    <property type="entry name" value="ARM-type_fold"/>
</dbReference>
<dbReference type="InterPro" id="IPR054296">
    <property type="entry name" value="DUF7032"/>
</dbReference>
<dbReference type="EMBL" id="CP097507">
    <property type="protein sequence ID" value="URE01006.1"/>
    <property type="molecule type" value="Genomic_DNA"/>
</dbReference>
<evidence type="ECO:0000313" key="3">
    <source>
        <dbReference type="Proteomes" id="UP001055439"/>
    </source>
</evidence>
<dbReference type="Proteomes" id="UP001055439">
    <property type="component" value="Chromosome 5"/>
</dbReference>
<dbReference type="InterPro" id="IPR036047">
    <property type="entry name" value="F-box-like_dom_sf"/>
</dbReference>
<keyword evidence="3" id="KW-1185">Reference proteome</keyword>
<gene>
    <name evidence="2" type="ORF">MUK42_21360</name>
</gene>
<accession>A0A9E7FQD8</accession>
<organism evidence="2 3">
    <name type="scientific">Musa troglodytarum</name>
    <name type="common">fe'i banana</name>
    <dbReference type="NCBI Taxonomy" id="320322"/>
    <lineage>
        <taxon>Eukaryota</taxon>
        <taxon>Viridiplantae</taxon>
        <taxon>Streptophyta</taxon>
        <taxon>Embryophyta</taxon>
        <taxon>Tracheophyta</taxon>
        <taxon>Spermatophyta</taxon>
        <taxon>Magnoliopsida</taxon>
        <taxon>Liliopsida</taxon>
        <taxon>Zingiberales</taxon>
        <taxon>Musaceae</taxon>
        <taxon>Musa</taxon>
    </lineage>
</organism>
<dbReference type="AlphaFoldDB" id="A0A9E7FQD8"/>
<evidence type="ECO:0000313" key="2">
    <source>
        <dbReference type="EMBL" id="URE01006.1"/>
    </source>
</evidence>
<dbReference type="InterPro" id="IPR011989">
    <property type="entry name" value="ARM-like"/>
</dbReference>
<proteinExistence type="predicted"/>